<accession>A0A071M1S6</accession>
<dbReference type="InterPro" id="IPR011577">
    <property type="entry name" value="Cyt_b561_bac/Ni-Hgenase"/>
</dbReference>
<feature type="transmembrane region" description="Helical" evidence="13">
    <location>
        <begin position="59"/>
        <end position="76"/>
    </location>
</feature>
<dbReference type="OrthoDB" id="8536275at2"/>
<keyword evidence="9 13" id="KW-1133">Transmembrane helix</keyword>
<protein>
    <submittedName>
        <fullName evidence="15">Cytochrome B561</fullName>
    </submittedName>
</protein>
<comment type="cofactor">
    <cofactor evidence="1">
        <name>heme b</name>
        <dbReference type="ChEBI" id="CHEBI:60344"/>
    </cofactor>
</comment>
<evidence type="ECO:0000256" key="4">
    <source>
        <dbReference type="ARBA" id="ARBA00022475"/>
    </source>
</evidence>
<proteinExistence type="inferred from homology"/>
<dbReference type="GO" id="GO:0022904">
    <property type="term" value="P:respiratory electron transport chain"/>
    <property type="evidence" value="ECO:0007669"/>
    <property type="project" value="InterPro"/>
</dbReference>
<dbReference type="GO" id="GO:0005886">
    <property type="term" value="C:plasma membrane"/>
    <property type="evidence" value="ECO:0007669"/>
    <property type="project" value="UniProtKB-SubCell"/>
</dbReference>
<reference evidence="15" key="1">
    <citation type="submission" date="2014-04" db="EMBL/GenBank/DDBJ databases">
        <title>In planta biocontrol of soil-borne Fusarium wilt of banana through a plant endophytic bacterium, Burkholderia cenocepacia 869T2.</title>
        <authorList>
            <person name="Ho Y.-N."/>
            <person name="Chiang H.-M."/>
            <person name="Chao C.-P."/>
            <person name="Su C.-C."/>
            <person name="Hsu H.-F."/>
            <person name="Guo C.-T."/>
            <person name="Hsieh J.-L."/>
            <person name="Huang C.-C."/>
        </authorList>
    </citation>
    <scope>NUCLEOTIDE SEQUENCE [LARGE SCALE GENOMIC DNA]</scope>
    <source>
        <strain evidence="15">869T2</strain>
    </source>
</reference>
<evidence type="ECO:0000256" key="6">
    <source>
        <dbReference type="ARBA" id="ARBA00022692"/>
    </source>
</evidence>
<evidence type="ECO:0000313" key="15">
    <source>
        <dbReference type="EMBL" id="KEA54909.1"/>
    </source>
</evidence>
<keyword evidence="8" id="KW-0249">Electron transport</keyword>
<evidence type="ECO:0000256" key="1">
    <source>
        <dbReference type="ARBA" id="ARBA00001970"/>
    </source>
</evidence>
<comment type="similarity">
    <text evidence="12">Belongs to the cytochrome b561 family.</text>
</comment>
<comment type="caution">
    <text evidence="15">The sequence shown here is derived from an EMBL/GenBank/DDBJ whole genome shotgun (WGS) entry which is preliminary data.</text>
</comment>
<dbReference type="GO" id="GO:0020037">
    <property type="term" value="F:heme binding"/>
    <property type="evidence" value="ECO:0007669"/>
    <property type="project" value="TreeGrafter"/>
</dbReference>
<evidence type="ECO:0000256" key="2">
    <source>
        <dbReference type="ARBA" id="ARBA00004651"/>
    </source>
</evidence>
<evidence type="ECO:0000256" key="9">
    <source>
        <dbReference type="ARBA" id="ARBA00022989"/>
    </source>
</evidence>
<feature type="transmembrane region" description="Helical" evidence="13">
    <location>
        <begin position="96"/>
        <end position="115"/>
    </location>
</feature>
<dbReference type="SUPFAM" id="SSF81342">
    <property type="entry name" value="Transmembrane di-heme cytochromes"/>
    <property type="match status" value="1"/>
</dbReference>
<keyword evidence="10" id="KW-0408">Iron</keyword>
<dbReference type="PANTHER" id="PTHR30529">
    <property type="entry name" value="CYTOCHROME B561"/>
    <property type="match status" value="1"/>
</dbReference>
<keyword evidence="11 13" id="KW-0472">Membrane</keyword>
<evidence type="ECO:0000259" key="14">
    <source>
        <dbReference type="Pfam" id="PF01292"/>
    </source>
</evidence>
<feature type="transmembrane region" description="Helical" evidence="13">
    <location>
        <begin position="21"/>
        <end position="39"/>
    </location>
</feature>
<dbReference type="Pfam" id="PF01292">
    <property type="entry name" value="Ni_hydr_CYTB"/>
    <property type="match status" value="1"/>
</dbReference>
<dbReference type="InterPro" id="IPR052168">
    <property type="entry name" value="Cytochrome_b561_oxidase"/>
</dbReference>
<dbReference type="InterPro" id="IPR016174">
    <property type="entry name" value="Di-haem_cyt_TM"/>
</dbReference>
<dbReference type="AlphaFoldDB" id="A0A071M1S6"/>
<keyword evidence="6 13" id="KW-0812">Transmembrane</keyword>
<evidence type="ECO:0000256" key="3">
    <source>
        <dbReference type="ARBA" id="ARBA00022448"/>
    </source>
</evidence>
<keyword evidence="7" id="KW-0479">Metal-binding</keyword>
<evidence type="ECO:0000256" key="8">
    <source>
        <dbReference type="ARBA" id="ARBA00022982"/>
    </source>
</evidence>
<organism evidence="15">
    <name type="scientific">Burkholderia cenocepacia</name>
    <dbReference type="NCBI Taxonomy" id="95486"/>
    <lineage>
        <taxon>Bacteria</taxon>
        <taxon>Pseudomonadati</taxon>
        <taxon>Pseudomonadota</taxon>
        <taxon>Betaproteobacteria</taxon>
        <taxon>Burkholderiales</taxon>
        <taxon>Burkholderiaceae</taxon>
        <taxon>Burkholderia</taxon>
        <taxon>Burkholderia cepacia complex</taxon>
    </lineage>
</organism>
<keyword evidence="3" id="KW-0813">Transport</keyword>
<evidence type="ECO:0000256" key="11">
    <source>
        <dbReference type="ARBA" id="ARBA00023136"/>
    </source>
</evidence>
<evidence type="ECO:0000256" key="5">
    <source>
        <dbReference type="ARBA" id="ARBA00022617"/>
    </source>
</evidence>
<dbReference type="EMBL" id="JJOA01000076">
    <property type="protein sequence ID" value="KEA54909.1"/>
    <property type="molecule type" value="Genomic_DNA"/>
</dbReference>
<evidence type="ECO:0000256" key="13">
    <source>
        <dbReference type="SAM" id="Phobius"/>
    </source>
</evidence>
<name>A0A071M1S6_9BURK</name>
<keyword evidence="5" id="KW-0349">Heme</keyword>
<feature type="transmembrane region" description="Helical" evidence="13">
    <location>
        <begin position="148"/>
        <end position="169"/>
    </location>
</feature>
<evidence type="ECO:0000256" key="10">
    <source>
        <dbReference type="ARBA" id="ARBA00023004"/>
    </source>
</evidence>
<feature type="domain" description="Cytochrome b561 bacterial/Ni-hydrogenase" evidence="14">
    <location>
        <begin position="13"/>
        <end position="186"/>
    </location>
</feature>
<keyword evidence="4" id="KW-1003">Cell membrane</keyword>
<dbReference type="PANTHER" id="PTHR30529:SF1">
    <property type="entry name" value="CYTOCHROME B561 HOMOLOG 2"/>
    <property type="match status" value="1"/>
</dbReference>
<dbReference type="GO" id="GO:0009055">
    <property type="term" value="F:electron transfer activity"/>
    <property type="evidence" value="ECO:0007669"/>
    <property type="project" value="InterPro"/>
</dbReference>
<evidence type="ECO:0000256" key="12">
    <source>
        <dbReference type="ARBA" id="ARBA00037975"/>
    </source>
</evidence>
<dbReference type="GO" id="GO:0046872">
    <property type="term" value="F:metal ion binding"/>
    <property type="evidence" value="ECO:0007669"/>
    <property type="project" value="UniProtKB-KW"/>
</dbReference>
<dbReference type="Gene3D" id="1.20.950.20">
    <property type="entry name" value="Transmembrane di-heme cytochromes, Chain C"/>
    <property type="match status" value="1"/>
</dbReference>
<evidence type="ECO:0000256" key="7">
    <source>
        <dbReference type="ARBA" id="ARBA00022723"/>
    </source>
</evidence>
<comment type="subcellular location">
    <subcellularLocation>
        <location evidence="2">Cell membrane</location>
        <topology evidence="2">Multi-pass membrane protein</topology>
    </subcellularLocation>
</comment>
<sequence length="187" mass="21721">MENQAVAFTVEKYPLALRLLHWARAILIGAQLWTGWTMVRLDDNLPAKFDWYYPTHKEFGVLTLLVVVTQLAIRSMKPLPPLPASLPRLDRKLARIGHILLYTLAIVVPLMGYSMSSTYTQSDGVPFFLFRVPELLPKNDHWFEAFQWLHRTLAYTLLALIVLHVLGALKHRFFDRNPENDVLRRML</sequence>
<gene>
    <name evidence="15" type="ORF">DT99_34915</name>
</gene>